<comment type="caution">
    <text evidence="1">The sequence shown here is derived from an EMBL/GenBank/DDBJ whole genome shotgun (WGS) entry which is preliminary data.</text>
</comment>
<protein>
    <submittedName>
        <fullName evidence="1">Uncharacterized protein</fullName>
    </submittedName>
</protein>
<dbReference type="AlphaFoldDB" id="A0A4U3L2K3"/>
<evidence type="ECO:0000313" key="1">
    <source>
        <dbReference type="EMBL" id="TKK69248.1"/>
    </source>
</evidence>
<dbReference type="Proteomes" id="UP000305848">
    <property type="component" value="Unassembled WGS sequence"/>
</dbReference>
<dbReference type="EMBL" id="SZQL01000005">
    <property type="protein sequence ID" value="TKK69248.1"/>
    <property type="molecule type" value="Genomic_DNA"/>
</dbReference>
<name>A0A4U3L2K3_9BACT</name>
<sequence length="160" mass="18965">MIQLRELKLNAIAKTYNAEEIKKHYYILLRKNNQFYTVFSTEKGGMIMTGETKKILVDLLFEPSNENKDLVDCKYPDEYEKYRRKAIHLLINYESKPNKTKLSQQAKEVLSETQEKLLNELFKLHQEAITATPNRRKKYHLILSEEKYLKKLNGLLIINV</sequence>
<organism evidence="1 2">
    <name type="scientific">Ilyomonas limi</name>
    <dbReference type="NCBI Taxonomy" id="2575867"/>
    <lineage>
        <taxon>Bacteria</taxon>
        <taxon>Pseudomonadati</taxon>
        <taxon>Bacteroidota</taxon>
        <taxon>Chitinophagia</taxon>
        <taxon>Chitinophagales</taxon>
        <taxon>Chitinophagaceae</taxon>
        <taxon>Ilyomonas</taxon>
    </lineage>
</organism>
<reference evidence="1 2" key="1">
    <citation type="submission" date="2019-05" db="EMBL/GenBank/DDBJ databases">
        <title>Panacibacter sp. strain 17mud1-8 Genome sequencing and assembly.</title>
        <authorList>
            <person name="Chhetri G."/>
        </authorList>
    </citation>
    <scope>NUCLEOTIDE SEQUENCE [LARGE SCALE GENOMIC DNA]</scope>
    <source>
        <strain evidence="1 2">17mud1-8</strain>
    </source>
</reference>
<proteinExistence type="predicted"/>
<evidence type="ECO:0000313" key="2">
    <source>
        <dbReference type="Proteomes" id="UP000305848"/>
    </source>
</evidence>
<accession>A0A4U3L2K3</accession>
<dbReference type="RefSeq" id="WP_137261243.1">
    <property type="nucleotide sequence ID" value="NZ_SZQL01000005.1"/>
</dbReference>
<keyword evidence="2" id="KW-1185">Reference proteome</keyword>
<gene>
    <name evidence="1" type="ORF">FC093_07985</name>
</gene>